<organism evidence="1 2">
    <name type="scientific">Telmatocola sphagniphila</name>
    <dbReference type="NCBI Taxonomy" id="1123043"/>
    <lineage>
        <taxon>Bacteria</taxon>
        <taxon>Pseudomonadati</taxon>
        <taxon>Planctomycetota</taxon>
        <taxon>Planctomycetia</taxon>
        <taxon>Gemmatales</taxon>
        <taxon>Gemmataceae</taxon>
    </lineage>
</organism>
<protein>
    <submittedName>
        <fullName evidence="1">DUF1501 domain-containing protein</fullName>
    </submittedName>
</protein>
<proteinExistence type="predicted"/>
<dbReference type="Gene3D" id="3.40.720.10">
    <property type="entry name" value="Alkaline Phosphatase, subunit A"/>
    <property type="match status" value="1"/>
</dbReference>
<evidence type="ECO:0000313" key="2">
    <source>
        <dbReference type="Proteomes" id="UP000676194"/>
    </source>
</evidence>
<dbReference type="SUPFAM" id="SSF53649">
    <property type="entry name" value="Alkaline phosphatase-like"/>
    <property type="match status" value="1"/>
</dbReference>
<dbReference type="EMBL" id="CP074694">
    <property type="protein sequence ID" value="QVL30106.1"/>
    <property type="molecule type" value="Genomic_DNA"/>
</dbReference>
<dbReference type="InterPro" id="IPR017850">
    <property type="entry name" value="Alkaline_phosphatase_core_sf"/>
</dbReference>
<evidence type="ECO:0000313" key="1">
    <source>
        <dbReference type="EMBL" id="QVL30106.1"/>
    </source>
</evidence>
<name>A0A8E6B1U5_9BACT</name>
<reference evidence="1" key="1">
    <citation type="submission" date="2021-05" db="EMBL/GenBank/DDBJ databases">
        <title>Complete genome sequence of the cellulolytic planctomycete Telmatocola sphagniphila SP2T and characterization of the first cellulase from planctomycetes.</title>
        <authorList>
            <person name="Rakitin A.L."/>
            <person name="Beletsky A.V."/>
            <person name="Naumoff D.G."/>
            <person name="Kulichevskaya I.S."/>
            <person name="Mardanov A.V."/>
            <person name="Ravin N.V."/>
            <person name="Dedysh S.N."/>
        </authorList>
    </citation>
    <scope>NUCLEOTIDE SEQUENCE</scope>
    <source>
        <strain evidence="1">SP2T</strain>
    </source>
</reference>
<dbReference type="KEGG" id="tsph:KIH39_14690"/>
<dbReference type="AlphaFoldDB" id="A0A8E6B1U5"/>
<accession>A0A8E6B1U5</accession>
<gene>
    <name evidence="1" type="ORF">KIH39_14690</name>
</gene>
<dbReference type="InterPro" id="IPR010869">
    <property type="entry name" value="DUF1501"/>
</dbReference>
<sequence length="424" mass="45785">MFGTQNRRHFMSHMAGMSAMSLPGLAFLNSIHAQSKELKKKQKSLIILWMGGGPSTIDLWDMKPGHANGGEHKPISTSVGGIQISEHLPTVAKQMKNMAIIRSLTTTEGDHMRGTTLMNTGRSPNPLVDFPSIGSVLSYLNRENETDLPSFISAGGGSRGPGFLGMRYAPFNVQNPGLPPENIKTPSDVTADRMKTRESMFNKLEAGFQHSTHLDKDASKSHQEVYGKAMNLVVSSKKDLFALNNQSDITRYGNNNFGKGCLLAKKLTEAGAVAVEVSLGGWDMHAGIFNALATRALPTLDKAMGSLIEDLEKSGRLKDTVVVWMGDFGRTPRINQNGGRDHYPRAWSVVVAGGNIKGGQVVGSTDAGGEMVKDNPVKINNLYATIYAALGLDPKAQIRDNLGRPTYLAADKEADVLPIKELVG</sequence>
<dbReference type="PANTHER" id="PTHR43737:SF1">
    <property type="entry name" value="DUF1501 DOMAIN-CONTAINING PROTEIN"/>
    <property type="match status" value="1"/>
</dbReference>
<dbReference type="Proteomes" id="UP000676194">
    <property type="component" value="Chromosome"/>
</dbReference>
<keyword evidence="2" id="KW-1185">Reference proteome</keyword>
<dbReference type="Pfam" id="PF07394">
    <property type="entry name" value="DUF1501"/>
    <property type="match status" value="1"/>
</dbReference>
<dbReference type="PANTHER" id="PTHR43737">
    <property type="entry name" value="BLL7424 PROTEIN"/>
    <property type="match status" value="1"/>
</dbReference>
<dbReference type="RefSeq" id="WP_213493990.1">
    <property type="nucleotide sequence ID" value="NZ_CP074694.1"/>
</dbReference>